<dbReference type="GO" id="GO:0017017">
    <property type="term" value="F:MAP kinase tyrosine/serine/threonine phosphatase activity"/>
    <property type="evidence" value="ECO:0007669"/>
    <property type="project" value="TreeGrafter"/>
</dbReference>
<reference evidence="5" key="1">
    <citation type="submission" date="2015-09" db="EMBL/GenBank/DDBJ databases">
        <authorList>
            <person name="Daims H."/>
        </authorList>
    </citation>
    <scope>NUCLEOTIDE SEQUENCE [LARGE SCALE GENOMIC DNA]</scope>
</reference>
<dbReference type="InterPro" id="IPR029021">
    <property type="entry name" value="Prot-tyrosine_phosphatase-like"/>
</dbReference>
<evidence type="ECO:0000313" key="5">
    <source>
        <dbReference type="Proteomes" id="UP000066284"/>
    </source>
</evidence>
<accession>A0A0S4KPU6</accession>
<dbReference type="GO" id="GO:0008330">
    <property type="term" value="F:protein tyrosine/threonine phosphatase activity"/>
    <property type="evidence" value="ECO:0007669"/>
    <property type="project" value="TreeGrafter"/>
</dbReference>
<dbReference type="InterPro" id="IPR000340">
    <property type="entry name" value="Dual-sp_phosphatase_cat-dom"/>
</dbReference>
<dbReference type="GO" id="GO:0005737">
    <property type="term" value="C:cytoplasm"/>
    <property type="evidence" value="ECO:0007669"/>
    <property type="project" value="TreeGrafter"/>
</dbReference>
<dbReference type="KEGG" id="nio:NITINOP_0232"/>
<keyword evidence="5" id="KW-1185">Reference proteome</keyword>
<dbReference type="RefSeq" id="WP_062482094.1">
    <property type="nucleotide sequence ID" value="NZ_LN885086.1"/>
</dbReference>
<protein>
    <recommendedName>
        <fullName evidence="3">Tyrosine specific protein phosphatases domain-containing protein</fullName>
    </recommendedName>
</protein>
<name>A0A0S4KPU6_9BACT</name>
<dbReference type="PROSITE" id="PS50056">
    <property type="entry name" value="TYR_PHOSPHATASE_2"/>
    <property type="match status" value="1"/>
</dbReference>
<evidence type="ECO:0000313" key="4">
    <source>
        <dbReference type="EMBL" id="CUQ65208.1"/>
    </source>
</evidence>
<feature type="domain" description="Tyrosine specific protein phosphatases" evidence="3">
    <location>
        <begin position="57"/>
        <end position="124"/>
    </location>
</feature>
<dbReference type="Proteomes" id="UP000066284">
    <property type="component" value="Chromosome 1"/>
</dbReference>
<evidence type="ECO:0000256" key="2">
    <source>
        <dbReference type="ARBA" id="ARBA00022912"/>
    </source>
</evidence>
<dbReference type="SUPFAM" id="SSF52799">
    <property type="entry name" value="(Phosphotyrosine protein) phosphatases II"/>
    <property type="match status" value="1"/>
</dbReference>
<dbReference type="CDD" id="cd14498">
    <property type="entry name" value="DSP"/>
    <property type="match status" value="1"/>
</dbReference>
<organism evidence="4 5">
    <name type="scientific">Candidatus Nitrospira inopinata</name>
    <dbReference type="NCBI Taxonomy" id="1715989"/>
    <lineage>
        <taxon>Bacteria</taxon>
        <taxon>Pseudomonadati</taxon>
        <taxon>Nitrospirota</taxon>
        <taxon>Nitrospiria</taxon>
        <taxon>Nitrospirales</taxon>
        <taxon>Nitrospiraceae</taxon>
        <taxon>Nitrospira</taxon>
    </lineage>
</organism>
<evidence type="ECO:0000256" key="1">
    <source>
        <dbReference type="ARBA" id="ARBA00022801"/>
    </source>
</evidence>
<dbReference type="SMART" id="SM00195">
    <property type="entry name" value="DSPc"/>
    <property type="match status" value="1"/>
</dbReference>
<gene>
    <name evidence="4" type="ORF">NITINOP_0232</name>
</gene>
<dbReference type="InterPro" id="IPR020422">
    <property type="entry name" value="TYR_PHOSPHATASE_DUAL_dom"/>
</dbReference>
<sequence>MYQITERLFVGNIYETASPPAQIGALLLVAEEYDVELPAWLPTGKIPLKEFARVEARQLADAVAWIERHITDNRVMVCCRAGMSRSVSVVMAYLCCAEGWDYDSVLRLVKTRRPGAMPLPQLEETIQCLKRLRRNGGLLPAG</sequence>
<dbReference type="PANTHER" id="PTHR10159">
    <property type="entry name" value="DUAL SPECIFICITY PROTEIN PHOSPHATASE"/>
    <property type="match status" value="1"/>
</dbReference>
<dbReference type="EMBL" id="LN885086">
    <property type="protein sequence ID" value="CUQ65208.1"/>
    <property type="molecule type" value="Genomic_DNA"/>
</dbReference>
<keyword evidence="2" id="KW-0904">Protein phosphatase</keyword>
<proteinExistence type="predicted"/>
<dbReference type="OrthoDB" id="9794105at2"/>
<dbReference type="Pfam" id="PF00782">
    <property type="entry name" value="DSPc"/>
    <property type="match status" value="1"/>
</dbReference>
<dbReference type="GO" id="GO:0033550">
    <property type="term" value="F:MAP kinase tyrosine phosphatase activity"/>
    <property type="evidence" value="ECO:0007669"/>
    <property type="project" value="TreeGrafter"/>
</dbReference>
<keyword evidence="1" id="KW-0378">Hydrolase</keyword>
<dbReference type="STRING" id="1715989.NITINOP_0232"/>
<dbReference type="InterPro" id="IPR000387">
    <property type="entry name" value="Tyr_Pase_dom"/>
</dbReference>
<dbReference type="Gene3D" id="3.90.190.10">
    <property type="entry name" value="Protein tyrosine phosphatase superfamily"/>
    <property type="match status" value="1"/>
</dbReference>
<dbReference type="AlphaFoldDB" id="A0A0S4KPU6"/>
<evidence type="ECO:0000259" key="3">
    <source>
        <dbReference type="PROSITE" id="PS50056"/>
    </source>
</evidence>
<dbReference type="PANTHER" id="PTHR10159:SF519">
    <property type="entry name" value="DUAL SPECIFICITY PROTEIN PHOSPHATASE MPK3"/>
    <property type="match status" value="1"/>
</dbReference>